<dbReference type="EMBL" id="CAFBOS010000007">
    <property type="protein sequence ID" value="CAB4978660.1"/>
    <property type="molecule type" value="Genomic_DNA"/>
</dbReference>
<organism evidence="1">
    <name type="scientific">freshwater metagenome</name>
    <dbReference type="NCBI Taxonomy" id="449393"/>
    <lineage>
        <taxon>unclassified sequences</taxon>
        <taxon>metagenomes</taxon>
        <taxon>ecological metagenomes</taxon>
    </lineage>
</organism>
<evidence type="ECO:0000313" key="3">
    <source>
        <dbReference type="EMBL" id="CAB4978660.1"/>
    </source>
</evidence>
<evidence type="ECO:0000313" key="2">
    <source>
        <dbReference type="EMBL" id="CAB4890149.1"/>
    </source>
</evidence>
<proteinExistence type="predicted"/>
<dbReference type="Gene3D" id="3.40.50.1820">
    <property type="entry name" value="alpha/beta hydrolase"/>
    <property type="match status" value="1"/>
</dbReference>
<name>A0A6J7ATX5_9ZZZZ</name>
<dbReference type="InterPro" id="IPR029058">
    <property type="entry name" value="AB_hydrolase_fold"/>
</dbReference>
<reference evidence="1" key="1">
    <citation type="submission" date="2020-05" db="EMBL/GenBank/DDBJ databases">
        <authorList>
            <person name="Chiriac C."/>
            <person name="Salcher M."/>
            <person name="Ghai R."/>
            <person name="Kavagutti S V."/>
        </authorList>
    </citation>
    <scope>NUCLEOTIDE SEQUENCE</scope>
</reference>
<dbReference type="AlphaFoldDB" id="A0A6J7ATX5"/>
<evidence type="ECO:0000313" key="1">
    <source>
        <dbReference type="EMBL" id="CAB4836434.1"/>
    </source>
</evidence>
<dbReference type="EMBL" id="CAFBMH010000004">
    <property type="protein sequence ID" value="CAB4890149.1"/>
    <property type="molecule type" value="Genomic_DNA"/>
</dbReference>
<sequence>MRMPNLRASRLLRCQETWIAALAIAVIASVLMLVTSATDRETSSESALVTVAPATSGKAHPKSVPASAVPFTIAKLAGSPTIAKLAGSPTVAPPPSPTVVAVAPPTSAPRSVSEGAARQTSAAPMFETVAPATTASAAPPVTAPAKRCAVRLHGKGGSGSPPSTAGGVTYLSPTGNAAGWGGRQWLYFPDSEYRRAVAIVASAIDGEGCTRVTVDGFSNGGAFAAKLYCRGESFGGRLAGVIVDDPVVDNAVNGCAPAAGIAITLYWTGALASQSYPGWDCAEAGWTCDGGSTIGIVAYAAALGTPIKASPLGGHSPYLNPPELVRF</sequence>
<dbReference type="SUPFAM" id="SSF53474">
    <property type="entry name" value="alpha/beta-Hydrolases"/>
    <property type="match status" value="1"/>
</dbReference>
<dbReference type="EMBL" id="CAFABA010000175">
    <property type="protein sequence ID" value="CAB4836434.1"/>
    <property type="molecule type" value="Genomic_DNA"/>
</dbReference>
<protein>
    <submittedName>
        <fullName evidence="1">Unannotated protein</fullName>
    </submittedName>
</protein>
<accession>A0A6J7ATX5</accession>
<gene>
    <name evidence="1" type="ORF">UFOPK3139_02877</name>
    <name evidence="2" type="ORF">UFOPK3543_00191</name>
    <name evidence="3" type="ORF">UFOPK3967_00212</name>
</gene>